<dbReference type="PROSITE" id="PS51382">
    <property type="entry name" value="SPX"/>
    <property type="match status" value="1"/>
</dbReference>
<dbReference type="InterPro" id="IPR004331">
    <property type="entry name" value="SPX_dom"/>
</dbReference>
<feature type="compositionally biased region" description="Polar residues" evidence="1">
    <location>
        <begin position="531"/>
        <end position="543"/>
    </location>
</feature>
<accession>A0A4S4DHR8</accession>
<feature type="domain" description="SPX" evidence="3">
    <location>
        <begin position="1"/>
        <end position="169"/>
    </location>
</feature>
<keyword evidence="5" id="KW-1185">Reference proteome</keyword>
<evidence type="ECO:0000259" key="3">
    <source>
        <dbReference type="PROSITE" id="PS51382"/>
    </source>
</evidence>
<comment type="caution">
    <text evidence="4">The sequence shown here is derived from an EMBL/GenBank/DDBJ whole genome shotgun (WGS) entry which is preliminary data.</text>
</comment>
<keyword evidence="2" id="KW-0472">Membrane</keyword>
<gene>
    <name evidence="4" type="ORF">TEA_021185</name>
</gene>
<evidence type="ECO:0000313" key="4">
    <source>
        <dbReference type="EMBL" id="THG02343.1"/>
    </source>
</evidence>
<protein>
    <recommendedName>
        <fullName evidence="3">SPX domain-containing protein</fullName>
    </recommendedName>
</protein>
<reference evidence="4 5" key="1">
    <citation type="journal article" date="2018" name="Proc. Natl. Acad. Sci. U.S.A.">
        <title>Draft genome sequence of Camellia sinensis var. sinensis provides insights into the evolution of the tea genome and tea quality.</title>
        <authorList>
            <person name="Wei C."/>
            <person name="Yang H."/>
            <person name="Wang S."/>
            <person name="Zhao J."/>
            <person name="Liu C."/>
            <person name="Gao L."/>
            <person name="Xia E."/>
            <person name="Lu Y."/>
            <person name="Tai Y."/>
            <person name="She G."/>
            <person name="Sun J."/>
            <person name="Cao H."/>
            <person name="Tong W."/>
            <person name="Gao Q."/>
            <person name="Li Y."/>
            <person name="Deng W."/>
            <person name="Jiang X."/>
            <person name="Wang W."/>
            <person name="Chen Q."/>
            <person name="Zhang S."/>
            <person name="Li H."/>
            <person name="Wu J."/>
            <person name="Wang P."/>
            <person name="Li P."/>
            <person name="Shi C."/>
            <person name="Zheng F."/>
            <person name="Jian J."/>
            <person name="Huang B."/>
            <person name="Shan D."/>
            <person name="Shi M."/>
            <person name="Fang C."/>
            <person name="Yue Y."/>
            <person name="Li F."/>
            <person name="Li D."/>
            <person name="Wei S."/>
            <person name="Han B."/>
            <person name="Jiang C."/>
            <person name="Yin Y."/>
            <person name="Xia T."/>
            <person name="Zhang Z."/>
            <person name="Bennetzen J.L."/>
            <person name="Zhao S."/>
            <person name="Wan X."/>
        </authorList>
    </citation>
    <scope>NUCLEOTIDE SEQUENCE [LARGE SCALE GENOMIC DNA]</scope>
    <source>
        <strain evidence="5">cv. Shuchazao</strain>
        <tissue evidence="4">Leaf</tissue>
    </source>
</reference>
<dbReference type="STRING" id="542762.A0A4S4DHR8"/>
<dbReference type="PANTHER" id="PTHR45978">
    <property type="entry name" value="SPX DOMAIN-CONTAINING PROTEIN 3"/>
    <property type="match status" value="1"/>
</dbReference>
<keyword evidence="2" id="KW-0812">Transmembrane</keyword>
<name>A0A4S4DHR8_CAMSN</name>
<sequence length="595" mass="66349">MKFGKEFRIHLDETLPEWRDKFLCYKPLKKLLKHIPSTADDASSAAVDHRLQLVPPLAELQDWFVKILSEELEKFNDFYVDKEEEFVIRLQELKERIEWVQEKSSKDGVFTSETEFGEEVMDIRKDYVTIHGEMVLLKNYSSLNFAGLIKILKKYDKRTGGLLQLPFTQLALDQPFFTTEPLTRLVRECEANLELLFPLEAEVVQSSTTERDQSNLAPGEMTNISAETSSSLGEETIDVYRRTLAAMRTIQGLKRASSTHNPLSFASLFGSQDNESNGAVTAENSPCADSLASLQNGQEASSDVAHSPNNIYSSGYYEFQFLTNSSSYIAYDIERSYWSTHIAISGTYSVWSVALGCIPNRSPQSMTMSQYVLAIIATPELVVAMIFQVFPHFRSLPVLMTTAIIVEKYFSPLSACIESLSSTKRRRHCNIRSNRTSARREASLHHFLPRIFFVAFTLSLTPSLFAANTTPSRFAADTTPSLLTTDWQSSCAILASKVVSKQQDTTVQSGNADNITTVTRPPNPRSRHQSRTPSAVASTGTKISSSATDSTSSAKSSSPFTTAFWPSRASETSTSLASLAILRPWLLEQTKRNGG</sequence>
<dbReference type="AlphaFoldDB" id="A0A4S4DHR8"/>
<feature type="region of interest" description="Disordered" evidence="1">
    <location>
        <begin position="503"/>
        <end position="574"/>
    </location>
</feature>
<organism evidence="4 5">
    <name type="scientific">Camellia sinensis var. sinensis</name>
    <name type="common">China tea</name>
    <dbReference type="NCBI Taxonomy" id="542762"/>
    <lineage>
        <taxon>Eukaryota</taxon>
        <taxon>Viridiplantae</taxon>
        <taxon>Streptophyta</taxon>
        <taxon>Embryophyta</taxon>
        <taxon>Tracheophyta</taxon>
        <taxon>Spermatophyta</taxon>
        <taxon>Magnoliopsida</taxon>
        <taxon>eudicotyledons</taxon>
        <taxon>Gunneridae</taxon>
        <taxon>Pentapetalae</taxon>
        <taxon>asterids</taxon>
        <taxon>Ericales</taxon>
        <taxon>Theaceae</taxon>
        <taxon>Camellia</taxon>
    </lineage>
</organism>
<dbReference type="GO" id="GO:0016036">
    <property type="term" value="P:cellular response to phosphate starvation"/>
    <property type="evidence" value="ECO:0007669"/>
    <property type="project" value="InterPro"/>
</dbReference>
<proteinExistence type="predicted"/>
<evidence type="ECO:0000313" key="5">
    <source>
        <dbReference type="Proteomes" id="UP000306102"/>
    </source>
</evidence>
<feature type="compositionally biased region" description="Polar residues" evidence="1">
    <location>
        <begin position="503"/>
        <end position="520"/>
    </location>
</feature>
<dbReference type="Proteomes" id="UP000306102">
    <property type="component" value="Unassembled WGS sequence"/>
</dbReference>
<feature type="transmembrane region" description="Helical" evidence="2">
    <location>
        <begin position="371"/>
        <end position="390"/>
    </location>
</feature>
<dbReference type="PANTHER" id="PTHR45978:SF7">
    <property type="entry name" value="SPX DOMAIN-CONTAINING PROTEIN 4"/>
    <property type="match status" value="1"/>
</dbReference>
<dbReference type="CDD" id="cd14481">
    <property type="entry name" value="SPX_AtSPX1_like"/>
    <property type="match status" value="1"/>
</dbReference>
<evidence type="ECO:0000256" key="2">
    <source>
        <dbReference type="SAM" id="Phobius"/>
    </source>
</evidence>
<feature type="compositionally biased region" description="Low complexity" evidence="1">
    <location>
        <begin position="544"/>
        <end position="574"/>
    </location>
</feature>
<dbReference type="EMBL" id="SDRB02011217">
    <property type="protein sequence ID" value="THG02343.1"/>
    <property type="molecule type" value="Genomic_DNA"/>
</dbReference>
<dbReference type="Pfam" id="PF03105">
    <property type="entry name" value="SPX"/>
    <property type="match status" value="2"/>
</dbReference>
<keyword evidence="2" id="KW-1133">Transmembrane helix</keyword>
<evidence type="ECO:0000256" key="1">
    <source>
        <dbReference type="SAM" id="MobiDB-lite"/>
    </source>
</evidence>
<feature type="region of interest" description="Disordered" evidence="1">
    <location>
        <begin position="207"/>
        <end position="230"/>
    </location>
</feature>
<dbReference type="InterPro" id="IPR031142">
    <property type="entry name" value="SPX_prot"/>
</dbReference>